<geneLocation type="plasmid" evidence="1 2">
    <name>pOSC7112.01</name>
</geneLocation>
<protein>
    <submittedName>
        <fullName evidence="1">Uncharacterized protein</fullName>
    </submittedName>
</protein>
<keyword evidence="1" id="KW-0614">Plasmid</keyword>
<keyword evidence="2" id="KW-1185">Reference proteome</keyword>
<accession>K9VR71</accession>
<evidence type="ECO:0000313" key="2">
    <source>
        <dbReference type="Proteomes" id="UP000010478"/>
    </source>
</evidence>
<dbReference type="Pfam" id="PF21983">
    <property type="entry name" value="NikA-like"/>
    <property type="match status" value="1"/>
</dbReference>
<name>K9VR71_9CYAN</name>
<reference evidence="1 2" key="1">
    <citation type="submission" date="2012-05" db="EMBL/GenBank/DDBJ databases">
        <title>Finished plasmid 1 of genome of Oscillatoria sp. PCC 7112.</title>
        <authorList>
            <consortium name="US DOE Joint Genome Institute"/>
            <person name="Gugger M."/>
            <person name="Coursin T."/>
            <person name="Rippka R."/>
            <person name="Tandeau De Marsac N."/>
            <person name="Huntemann M."/>
            <person name="Wei C.-L."/>
            <person name="Han J."/>
            <person name="Detter J.C."/>
            <person name="Han C."/>
            <person name="Tapia R."/>
            <person name="Davenport K."/>
            <person name="Daligault H."/>
            <person name="Erkkila T."/>
            <person name="Gu W."/>
            <person name="Munk A.C.C."/>
            <person name="Teshima H."/>
            <person name="Xu Y."/>
            <person name="Chain P."/>
            <person name="Chen A."/>
            <person name="Krypides N."/>
            <person name="Mavromatis K."/>
            <person name="Markowitz V."/>
            <person name="Szeto E."/>
            <person name="Ivanova N."/>
            <person name="Mikhailova N."/>
            <person name="Ovchinnikova G."/>
            <person name="Pagani I."/>
            <person name="Pati A."/>
            <person name="Goodwin L."/>
            <person name="Peters L."/>
            <person name="Pitluck S."/>
            <person name="Woyke T."/>
            <person name="Kerfeld C."/>
        </authorList>
    </citation>
    <scope>NUCLEOTIDE SEQUENCE [LARGE SCALE GENOMIC DNA]</scope>
    <source>
        <strain evidence="1 2">PCC 7112</strain>
        <plasmid evidence="1 2">pOSC7112.01</plasmid>
    </source>
</reference>
<dbReference type="KEGG" id="oni:Osc7112_6418"/>
<dbReference type="OrthoDB" id="489093at2"/>
<dbReference type="RefSeq" id="WP_015211740.1">
    <property type="nucleotide sequence ID" value="NC_019763.1"/>
</dbReference>
<gene>
    <name evidence="1" type="ORF">Osc7112_6418</name>
</gene>
<dbReference type="AlphaFoldDB" id="K9VR71"/>
<evidence type="ECO:0000313" key="1">
    <source>
        <dbReference type="EMBL" id="AFZ10568.1"/>
    </source>
</evidence>
<sequence>MLTTASFPKNKLSKPNGKTEVVRVRLTTFEKADLVKRVAEAGEKNLSDYLRKRAFSPNRTVPAINEGTCVQLRKMSAHICQMTKGVETAVKAGQLPKQSLEVLQKFSRMLGEYHQELRGKVRRELLSETCEQIPPLVDYQ</sequence>
<organism evidence="1 2">
    <name type="scientific">Phormidium nigroviride PCC 7112</name>
    <dbReference type="NCBI Taxonomy" id="179408"/>
    <lineage>
        <taxon>Bacteria</taxon>
        <taxon>Bacillati</taxon>
        <taxon>Cyanobacteriota</taxon>
        <taxon>Cyanophyceae</taxon>
        <taxon>Oscillatoriophycideae</taxon>
        <taxon>Oscillatoriales</taxon>
        <taxon>Oscillatoriaceae</taxon>
        <taxon>Phormidium</taxon>
    </lineage>
</organism>
<dbReference type="HOGENOM" id="CLU_1833178_0_0_3"/>
<dbReference type="InterPro" id="IPR053842">
    <property type="entry name" value="NikA-like"/>
</dbReference>
<dbReference type="Proteomes" id="UP000010478">
    <property type="component" value="Plasmid pOSC7112.01"/>
</dbReference>
<dbReference type="EMBL" id="CP003615">
    <property type="protein sequence ID" value="AFZ10568.1"/>
    <property type="molecule type" value="Genomic_DNA"/>
</dbReference>
<proteinExistence type="predicted"/>